<dbReference type="AlphaFoldDB" id="A0A6J4SSA3"/>
<reference evidence="4" key="1">
    <citation type="submission" date="2020-02" db="EMBL/GenBank/DDBJ databases">
        <authorList>
            <person name="Meier V. D."/>
        </authorList>
    </citation>
    <scope>NUCLEOTIDE SEQUENCE</scope>
    <source>
        <strain evidence="4">AVDCRST_MAG09</strain>
    </source>
</reference>
<dbReference type="GO" id="GO:0016403">
    <property type="term" value="F:dimethylargininase activity"/>
    <property type="evidence" value="ECO:0007669"/>
    <property type="project" value="UniProtKB-EC"/>
</dbReference>
<feature type="active site" description="Nucleophile" evidence="3">
    <location>
        <position position="288"/>
    </location>
</feature>
<evidence type="ECO:0000256" key="2">
    <source>
        <dbReference type="ARBA" id="ARBA00022801"/>
    </source>
</evidence>
<dbReference type="EC" id="3.5.3.18" evidence="4"/>
<gene>
    <name evidence="4" type="ORF">AVDCRST_MAG09-1254</name>
</gene>
<protein>
    <submittedName>
        <fullName evidence="4">NG,NG-dimethylarginine dimethylaminohydrolase 1</fullName>
        <ecNumber evidence="4">3.5.3.18</ecNumber>
    </submittedName>
</protein>
<dbReference type="SUPFAM" id="SSF55909">
    <property type="entry name" value="Pentein"/>
    <property type="match status" value="1"/>
</dbReference>
<dbReference type="EMBL" id="CADCVZ010000022">
    <property type="protein sequence ID" value="CAA9503909.1"/>
    <property type="molecule type" value="Genomic_DNA"/>
</dbReference>
<name>A0A6J4SSA3_9SPHN</name>
<keyword evidence="2 4" id="KW-0378">Hydrolase</keyword>
<dbReference type="PANTHER" id="PTHR12737">
    <property type="entry name" value="DIMETHYLARGININE DIMETHYLAMINOHYDROLASE"/>
    <property type="match status" value="1"/>
</dbReference>
<feature type="active site" description="Proton donor" evidence="3">
    <location>
        <position position="196"/>
    </location>
</feature>
<dbReference type="GO" id="GO:0016597">
    <property type="term" value="F:amino acid binding"/>
    <property type="evidence" value="ECO:0007669"/>
    <property type="project" value="TreeGrafter"/>
</dbReference>
<comment type="similarity">
    <text evidence="1">Belongs to the DDAH family.</text>
</comment>
<dbReference type="PANTHER" id="PTHR12737:SF9">
    <property type="entry name" value="DIMETHYLARGININASE"/>
    <property type="match status" value="1"/>
</dbReference>
<dbReference type="InterPro" id="IPR033199">
    <property type="entry name" value="DDAH-like"/>
</dbReference>
<evidence type="ECO:0000256" key="3">
    <source>
        <dbReference type="PIRSR" id="PIRSR633199-1"/>
    </source>
</evidence>
<dbReference type="Pfam" id="PF19420">
    <property type="entry name" value="DDAH_eukar"/>
    <property type="match status" value="1"/>
</dbReference>
<dbReference type="GO" id="GO:0045429">
    <property type="term" value="P:positive regulation of nitric oxide biosynthetic process"/>
    <property type="evidence" value="ECO:0007669"/>
    <property type="project" value="TreeGrafter"/>
</dbReference>
<organism evidence="4">
    <name type="scientific">uncultured Sphingomonas sp</name>
    <dbReference type="NCBI Taxonomy" id="158754"/>
    <lineage>
        <taxon>Bacteria</taxon>
        <taxon>Pseudomonadati</taxon>
        <taxon>Pseudomonadota</taxon>
        <taxon>Alphaproteobacteria</taxon>
        <taxon>Sphingomonadales</taxon>
        <taxon>Sphingomonadaceae</taxon>
        <taxon>Sphingomonas</taxon>
        <taxon>environmental samples</taxon>
    </lineage>
</organism>
<dbReference type="Gene3D" id="3.75.10.10">
    <property type="entry name" value="L-arginine/glycine Amidinotransferase, Chain A"/>
    <property type="match status" value="1"/>
</dbReference>
<evidence type="ECO:0000256" key="1">
    <source>
        <dbReference type="ARBA" id="ARBA00008532"/>
    </source>
</evidence>
<evidence type="ECO:0000313" key="4">
    <source>
        <dbReference type="EMBL" id="CAA9503909.1"/>
    </source>
</evidence>
<accession>A0A6J4SSA3</accession>
<dbReference type="GO" id="GO:0000052">
    <property type="term" value="P:citrulline metabolic process"/>
    <property type="evidence" value="ECO:0007669"/>
    <property type="project" value="TreeGrafter"/>
</dbReference>
<proteinExistence type="inferred from homology"/>
<dbReference type="GO" id="GO:0006525">
    <property type="term" value="P:arginine metabolic process"/>
    <property type="evidence" value="ECO:0007669"/>
    <property type="project" value="TreeGrafter"/>
</dbReference>
<sequence length="296" mass="32448">MFRLPEACTNAHLISEPWRRLAINNNDPIERLLKETNLAVAFTRPLSPRIADCELTHLGRQPISAERAIEQHRAYEQAIAKAGLDVFRLPELAHHPDSVFVEDTAILLGEHAVITRPGASSRRAEADSTAEALAERFTIHRVRRGRLDGGDVLRIGRTIYVGQSRRSDCAGVVALANIAAPLGYEVVPVPHERCLHLKTGATYAGHDEAGRPTVLINPDWIDPSVFTGVALLPSHPAEAFAANALRVGERLLYPSAYPRTAERLRAVGFDVEELDVSELEKAEAGLTCMSLIAEEL</sequence>